<dbReference type="CDD" id="cd01833">
    <property type="entry name" value="XynB_like"/>
    <property type="match status" value="1"/>
</dbReference>
<dbReference type="KEGG" id="ccot:CCAX7_55940"/>
<dbReference type="InterPro" id="IPR051532">
    <property type="entry name" value="Ester_Hydrolysis_Enzymes"/>
</dbReference>
<dbReference type="InterPro" id="IPR036514">
    <property type="entry name" value="SGNH_hydro_sf"/>
</dbReference>
<dbReference type="Pfam" id="PF14200">
    <property type="entry name" value="RicinB_lectin_2"/>
    <property type="match status" value="1"/>
</dbReference>
<keyword evidence="3" id="KW-1185">Reference proteome</keyword>
<evidence type="ECO:0000313" key="2">
    <source>
        <dbReference type="EMBL" id="BDI33543.1"/>
    </source>
</evidence>
<dbReference type="PANTHER" id="PTHR30383">
    <property type="entry name" value="THIOESTERASE 1/PROTEASE 1/LYSOPHOSPHOLIPASE L1"/>
    <property type="match status" value="1"/>
</dbReference>
<dbReference type="InterPro" id="IPR000772">
    <property type="entry name" value="Ricin_B_lectin"/>
</dbReference>
<name>A0A402D0T6_9BACT</name>
<dbReference type="Pfam" id="PF13472">
    <property type="entry name" value="Lipase_GDSL_2"/>
    <property type="match status" value="1"/>
</dbReference>
<dbReference type="InterPro" id="IPR013830">
    <property type="entry name" value="SGNH_hydro"/>
</dbReference>
<protein>
    <submittedName>
        <fullName evidence="2">Lipase</fullName>
    </submittedName>
</protein>
<reference evidence="2 3" key="1">
    <citation type="journal article" date="2019" name="Int. J. Syst. Evol. Microbiol.">
        <title>Capsulimonas corticalis gen. nov., sp. nov., an aerobic capsulated bacterium, of a novel bacterial order, Capsulimonadales ord. nov., of the class Armatimonadia of the phylum Armatimonadetes.</title>
        <authorList>
            <person name="Li J."/>
            <person name="Kudo C."/>
            <person name="Tonouchi A."/>
        </authorList>
    </citation>
    <scope>NUCLEOTIDE SEQUENCE [LARGE SCALE GENOMIC DNA]</scope>
    <source>
        <strain evidence="2 3">AX-7</strain>
    </source>
</reference>
<dbReference type="CDD" id="cd00161">
    <property type="entry name" value="beta-trefoil_Ricin-like"/>
    <property type="match status" value="1"/>
</dbReference>
<feature type="compositionally biased region" description="Polar residues" evidence="1">
    <location>
        <begin position="369"/>
        <end position="378"/>
    </location>
</feature>
<evidence type="ECO:0000313" key="3">
    <source>
        <dbReference type="Proteomes" id="UP000287394"/>
    </source>
</evidence>
<dbReference type="SUPFAM" id="SSF50370">
    <property type="entry name" value="Ricin B-like lectins"/>
    <property type="match status" value="1"/>
</dbReference>
<sequence>MTSTLRKNIGGSLAAMVLGALAIGISAPAQSATLRLMPIGDSITSGYLSSTNNGYRAGLYNELVAQGNRTDFVGSIRDGDTFDPDHEGHSGYRIDQVASLLDGALATYQPNVVTLHIGTNDMLQSYQLSTAPNRLASMIDQILADDPGVTIVVAQIICNADAATQSRINSYNSQIPGIVQARANAGKHVYLVSMSSLNTGDLKDGTHPNDGGYQKMADNWDGAVQQVIGKGWVTNLAWAGVYSIQNVGSGQVIDVSGGSTNSNAPIIQWPYTGARNQMWNFIPTSSGYYQIKSANSGMDINVTAASKSNGAAIVQWQFGAAGNDQWFPSLNSDGTYSFYNRNSGLALDMPGFSQAQGTQFDQWGGNGGNNQKFVSTPR</sequence>
<dbReference type="Proteomes" id="UP000287394">
    <property type="component" value="Chromosome"/>
</dbReference>
<organism evidence="2 3">
    <name type="scientific">Capsulimonas corticalis</name>
    <dbReference type="NCBI Taxonomy" id="2219043"/>
    <lineage>
        <taxon>Bacteria</taxon>
        <taxon>Bacillati</taxon>
        <taxon>Armatimonadota</taxon>
        <taxon>Armatimonadia</taxon>
        <taxon>Capsulimonadales</taxon>
        <taxon>Capsulimonadaceae</taxon>
        <taxon>Capsulimonas</taxon>
    </lineage>
</organism>
<feature type="region of interest" description="Disordered" evidence="1">
    <location>
        <begin position="357"/>
        <end position="378"/>
    </location>
</feature>
<dbReference type="GO" id="GO:0004622">
    <property type="term" value="F:phosphatidylcholine lysophospholipase activity"/>
    <property type="evidence" value="ECO:0007669"/>
    <property type="project" value="TreeGrafter"/>
</dbReference>
<dbReference type="AlphaFoldDB" id="A0A402D0T6"/>
<dbReference type="Gene3D" id="3.40.50.1110">
    <property type="entry name" value="SGNH hydrolase"/>
    <property type="match status" value="1"/>
</dbReference>
<dbReference type="InterPro" id="IPR035992">
    <property type="entry name" value="Ricin_B-like_lectins"/>
</dbReference>
<dbReference type="SMART" id="SM00458">
    <property type="entry name" value="RICIN"/>
    <property type="match status" value="1"/>
</dbReference>
<dbReference type="EMBL" id="AP025739">
    <property type="protein sequence ID" value="BDI33543.1"/>
    <property type="molecule type" value="Genomic_DNA"/>
</dbReference>
<dbReference type="SUPFAM" id="SSF52266">
    <property type="entry name" value="SGNH hydrolase"/>
    <property type="match status" value="1"/>
</dbReference>
<dbReference type="RefSeq" id="WP_165864419.1">
    <property type="nucleotide sequence ID" value="NZ_AP025739.1"/>
</dbReference>
<dbReference type="Gene3D" id="2.80.10.50">
    <property type="match status" value="1"/>
</dbReference>
<dbReference type="PROSITE" id="PS50231">
    <property type="entry name" value="RICIN_B_LECTIN"/>
    <property type="match status" value="1"/>
</dbReference>
<gene>
    <name evidence="2" type="ORF">CCAX7_55940</name>
</gene>
<dbReference type="PANTHER" id="PTHR30383:SF5">
    <property type="entry name" value="SGNH HYDROLASE-TYPE ESTERASE DOMAIN-CONTAINING PROTEIN"/>
    <property type="match status" value="1"/>
</dbReference>
<proteinExistence type="predicted"/>
<accession>A0A402D0T6</accession>
<evidence type="ECO:0000256" key="1">
    <source>
        <dbReference type="SAM" id="MobiDB-lite"/>
    </source>
</evidence>